<reference evidence="18" key="2">
    <citation type="submission" date="2020-09" db="EMBL/GenBank/DDBJ databases">
        <authorList>
            <person name="Sun Q."/>
            <person name="Ohkuma M."/>
        </authorList>
    </citation>
    <scope>NUCLEOTIDE SEQUENCE</scope>
    <source>
        <strain evidence="18">JCM 3090</strain>
    </source>
</reference>
<organism evidence="18 19">
    <name type="scientific">Pilimelia anulata</name>
    <dbReference type="NCBI Taxonomy" id="53371"/>
    <lineage>
        <taxon>Bacteria</taxon>
        <taxon>Bacillati</taxon>
        <taxon>Actinomycetota</taxon>
        <taxon>Actinomycetes</taxon>
        <taxon>Micromonosporales</taxon>
        <taxon>Micromonosporaceae</taxon>
        <taxon>Pilimelia</taxon>
    </lineage>
</organism>
<feature type="compositionally biased region" description="Basic residues" evidence="14">
    <location>
        <begin position="720"/>
        <end position="729"/>
    </location>
</feature>
<sequence>MTTTRDETTKGPATPKRGLRLDRVWTTEGVHPYDEVTWERRDVVMTNWRDGSVNFAQPGVEFPAFWSVNAGNIVTTKYFRGAVGTPQRESSLRQLIDRVVGAYRAAGEREGYFATPADAAVFADELTWMLLHQVFSFNSPVWFNVGTASPQYVSACFILSVDDSMDSILDWYREEGLIFKGGSGAGVNLSRIRSSRELLSSGGTASGPVSFMRGADASAGTIKSGGATRRAAKMVVLDVDHPDIEEFVALKAREEHKIRALRDAGFDMDLGGRDIASVQYQNANNSVRVSDEYMRAVEDGGSFALRGRLNGEVLETVDARKLFDAIAGAAWECADPGMQYDDTINAWHTNPESGRITASNPCSEYLSLDNSSCNLASLNLLKFLADDGSFDVERFVRAVEFVVTAMDVSICFADFPTEKIRDITRAYRQLGVGYTNLGALLMASGLPYDSDGGRSLAAAITSLMTAVAYRRSAELAGAVGPYDGYARNATAHQRVMGMHAAANAAVAAATPTAAAILREATTQWKRGNDRGTKVGWRNAQASLLAPTGTISFMLDCDTTGIEPDLALVKYKKLVGGGSMQIVNQTVPRALRTLGYPDEQVEAVVAHIAEVGHVVDAPGLKPEHYAVFDCAMGERSIAPMGHVRMMAAVQPLLSGAVSKTVNMPESATVADVREIYFQGWKLGLKALAIYRDNCKVGQPLSASAPAAAPAAAPAPAEARPTRRRLPKRRPSQTVSFAVGGAEGYLTASSYPDDGIGELFLKMSKQGSTLAGVMDAFSVAISIGLQYGVPLETYVAKFTNMRFEPAGLTDDPDIRMAASVVDYIFRRLALDYLPHDTRVELGILTAAERAAQARAEAGEDVDLPGMAASAPIVSPATAAADPAGAPVAAPAGVRSARVTAAADAPLCFTCGTPMRPAGSCYVCEGCGATSGCS</sequence>
<evidence type="ECO:0000256" key="9">
    <source>
        <dbReference type="ARBA" id="ARBA00023157"/>
    </source>
</evidence>
<dbReference type="SUPFAM" id="SSF51998">
    <property type="entry name" value="PFL-like glycyl radical enzymes"/>
    <property type="match status" value="1"/>
</dbReference>
<feature type="domain" description="TSCPD" evidence="17">
    <location>
        <begin position="727"/>
        <end position="829"/>
    </location>
</feature>
<dbReference type="GO" id="GO:0050897">
    <property type="term" value="F:cobalt ion binding"/>
    <property type="evidence" value="ECO:0007669"/>
    <property type="project" value="InterPro"/>
</dbReference>
<dbReference type="CDD" id="cd02888">
    <property type="entry name" value="RNR_II_dimer"/>
    <property type="match status" value="1"/>
</dbReference>
<dbReference type="FunFam" id="3.20.70.20:FF:000007">
    <property type="entry name" value="Vitamin B12-dependent ribonucleotide reductase"/>
    <property type="match status" value="1"/>
</dbReference>
<keyword evidence="6 13" id="KW-0237">DNA synthesis</keyword>
<evidence type="ECO:0000256" key="3">
    <source>
        <dbReference type="ARBA" id="ARBA00012274"/>
    </source>
</evidence>
<dbReference type="NCBIfam" id="TIGR02504">
    <property type="entry name" value="NrdJ_Z"/>
    <property type="match status" value="1"/>
</dbReference>
<evidence type="ECO:0000259" key="15">
    <source>
        <dbReference type="Pfam" id="PF02867"/>
    </source>
</evidence>
<evidence type="ECO:0000256" key="8">
    <source>
        <dbReference type="ARBA" id="ARBA00023002"/>
    </source>
</evidence>
<dbReference type="NCBIfam" id="NF005122">
    <property type="entry name" value="PRK06556.1"/>
    <property type="match status" value="1"/>
</dbReference>
<accession>A0A8J3AZN9</accession>
<evidence type="ECO:0000313" key="19">
    <source>
        <dbReference type="Proteomes" id="UP000649739"/>
    </source>
</evidence>
<dbReference type="InterPro" id="IPR050862">
    <property type="entry name" value="RdRp_reductase_class-2"/>
</dbReference>
<dbReference type="Proteomes" id="UP000649739">
    <property type="component" value="Unassembled WGS sequence"/>
</dbReference>
<evidence type="ECO:0000256" key="1">
    <source>
        <dbReference type="ARBA" id="ARBA00001922"/>
    </source>
</evidence>
<dbReference type="Pfam" id="PF12637">
    <property type="entry name" value="TSCPD"/>
    <property type="match status" value="1"/>
</dbReference>
<dbReference type="Pfam" id="PF02867">
    <property type="entry name" value="Ribonuc_red_lgC"/>
    <property type="match status" value="1"/>
</dbReference>
<dbReference type="Pfam" id="PF08471">
    <property type="entry name" value="Ribonuc_red_2_N"/>
    <property type="match status" value="1"/>
</dbReference>
<evidence type="ECO:0000256" key="7">
    <source>
        <dbReference type="ARBA" id="ARBA00022741"/>
    </source>
</evidence>
<keyword evidence="5 13" id="KW-0846">Cobalamin</keyword>
<dbReference type="InterPro" id="IPR024434">
    <property type="entry name" value="TSCPD_dom"/>
</dbReference>
<dbReference type="GO" id="GO:0071897">
    <property type="term" value="P:DNA biosynthetic process"/>
    <property type="evidence" value="ECO:0007669"/>
    <property type="project" value="UniProtKB-KW"/>
</dbReference>
<dbReference type="EMBL" id="BMQB01000001">
    <property type="protein sequence ID" value="GGJ77529.1"/>
    <property type="molecule type" value="Genomic_DNA"/>
</dbReference>
<dbReference type="GO" id="GO:0004748">
    <property type="term" value="F:ribonucleoside-diphosphate reductase activity, thioredoxin disulfide as acceptor"/>
    <property type="evidence" value="ECO:0007669"/>
    <property type="project" value="UniProtKB-EC"/>
</dbReference>
<name>A0A8J3AZN9_9ACTN</name>
<dbReference type="PANTHER" id="PTHR43371">
    <property type="entry name" value="VITAMIN B12-DEPENDENT RIBONUCLEOTIDE REDUCTASE"/>
    <property type="match status" value="1"/>
</dbReference>
<proteinExistence type="inferred from homology"/>
<evidence type="ECO:0000256" key="5">
    <source>
        <dbReference type="ARBA" id="ARBA00022628"/>
    </source>
</evidence>
<dbReference type="RefSeq" id="WP_189168290.1">
    <property type="nucleotide sequence ID" value="NZ_BMQB01000001.1"/>
</dbReference>
<comment type="function">
    <text evidence="11 13">Catalyzes the reduction of ribonucleotides to deoxyribonucleotides. May function to provide a pool of deoxyribonucleotide precursors for DNA repair during oxygen limitation and/or for immediate growth after restoration of oxygen.</text>
</comment>
<dbReference type="InterPro" id="IPR013678">
    <property type="entry name" value="RNR_2_N"/>
</dbReference>
<dbReference type="PRINTS" id="PR01183">
    <property type="entry name" value="RIBORDTASEM1"/>
</dbReference>
<feature type="domain" description="Ribonucleotide reductase class II vitamin B12-dependent N-terminal" evidence="16">
    <location>
        <begin position="43"/>
        <end position="133"/>
    </location>
</feature>
<evidence type="ECO:0000256" key="14">
    <source>
        <dbReference type="SAM" id="MobiDB-lite"/>
    </source>
</evidence>
<keyword evidence="10 13" id="KW-0170">Cobalt</keyword>
<evidence type="ECO:0000256" key="11">
    <source>
        <dbReference type="ARBA" id="ARBA00025437"/>
    </source>
</evidence>
<dbReference type="Gene3D" id="3.20.70.20">
    <property type="match status" value="1"/>
</dbReference>
<feature type="region of interest" description="Disordered" evidence="14">
    <location>
        <begin position="706"/>
        <end position="731"/>
    </location>
</feature>
<gene>
    <name evidence="18" type="primary">nrdA</name>
    <name evidence="18" type="ORF">GCM10010123_04440</name>
</gene>
<evidence type="ECO:0000256" key="12">
    <source>
        <dbReference type="ARBA" id="ARBA00047754"/>
    </source>
</evidence>
<dbReference type="GO" id="GO:0031419">
    <property type="term" value="F:cobalamin binding"/>
    <property type="evidence" value="ECO:0007669"/>
    <property type="project" value="UniProtKB-KW"/>
</dbReference>
<dbReference type="AlphaFoldDB" id="A0A8J3AZN9"/>
<dbReference type="EC" id="1.17.4.1" evidence="3 13"/>
<reference evidence="18" key="1">
    <citation type="journal article" date="2014" name="Int. J. Syst. Evol. Microbiol.">
        <title>Complete genome sequence of Corynebacterium casei LMG S-19264T (=DSM 44701T), isolated from a smear-ripened cheese.</title>
        <authorList>
            <consortium name="US DOE Joint Genome Institute (JGI-PGF)"/>
            <person name="Walter F."/>
            <person name="Albersmeier A."/>
            <person name="Kalinowski J."/>
            <person name="Ruckert C."/>
        </authorList>
    </citation>
    <scope>NUCLEOTIDE SEQUENCE</scope>
    <source>
        <strain evidence="18">JCM 3090</strain>
    </source>
</reference>
<dbReference type="InterPro" id="IPR000788">
    <property type="entry name" value="RNR_lg_C"/>
</dbReference>
<feature type="compositionally biased region" description="Low complexity" evidence="14">
    <location>
        <begin position="706"/>
        <end position="717"/>
    </location>
</feature>
<evidence type="ECO:0000256" key="10">
    <source>
        <dbReference type="ARBA" id="ARBA00023285"/>
    </source>
</evidence>
<protein>
    <recommendedName>
        <fullName evidence="4 13">Vitamin B12-dependent ribonucleotide reductase</fullName>
        <ecNumber evidence="3 13">1.17.4.1</ecNumber>
    </recommendedName>
</protein>
<dbReference type="GO" id="GO:0000166">
    <property type="term" value="F:nucleotide binding"/>
    <property type="evidence" value="ECO:0007669"/>
    <property type="project" value="UniProtKB-KW"/>
</dbReference>
<evidence type="ECO:0000259" key="16">
    <source>
        <dbReference type="Pfam" id="PF08471"/>
    </source>
</evidence>
<evidence type="ECO:0000256" key="6">
    <source>
        <dbReference type="ARBA" id="ARBA00022634"/>
    </source>
</evidence>
<comment type="catalytic activity">
    <reaction evidence="12 13">
        <text>a 2'-deoxyribonucleoside 5'-diphosphate + [thioredoxin]-disulfide + H2O = a ribonucleoside 5'-diphosphate + [thioredoxin]-dithiol</text>
        <dbReference type="Rhea" id="RHEA:23252"/>
        <dbReference type="Rhea" id="RHEA-COMP:10698"/>
        <dbReference type="Rhea" id="RHEA-COMP:10700"/>
        <dbReference type="ChEBI" id="CHEBI:15377"/>
        <dbReference type="ChEBI" id="CHEBI:29950"/>
        <dbReference type="ChEBI" id="CHEBI:50058"/>
        <dbReference type="ChEBI" id="CHEBI:57930"/>
        <dbReference type="ChEBI" id="CHEBI:73316"/>
        <dbReference type="EC" id="1.17.4.1"/>
    </reaction>
</comment>
<comment type="similarity">
    <text evidence="2 13">Belongs to the ribonucleoside diphosphate reductase class-2 family.</text>
</comment>
<comment type="cofactor">
    <cofactor evidence="1 13">
        <name>adenosylcob(III)alamin</name>
        <dbReference type="ChEBI" id="CHEBI:18408"/>
    </cofactor>
</comment>
<keyword evidence="8 13" id="KW-0560">Oxidoreductase</keyword>
<evidence type="ECO:0000256" key="4">
    <source>
        <dbReference type="ARBA" id="ARBA00014409"/>
    </source>
</evidence>
<evidence type="ECO:0000259" key="17">
    <source>
        <dbReference type="Pfam" id="PF12637"/>
    </source>
</evidence>
<feature type="domain" description="Ribonucleotide reductase large subunit C-terminal" evidence="15">
    <location>
        <begin position="154"/>
        <end position="689"/>
    </location>
</feature>
<keyword evidence="9" id="KW-1015">Disulfide bond</keyword>
<dbReference type="InterPro" id="IPR013344">
    <property type="entry name" value="RNR_NrdJ/NrdZ"/>
</dbReference>
<dbReference type="PANTHER" id="PTHR43371:SF1">
    <property type="entry name" value="RIBONUCLEOSIDE-DIPHOSPHATE REDUCTASE"/>
    <property type="match status" value="1"/>
</dbReference>
<evidence type="ECO:0000313" key="18">
    <source>
        <dbReference type="EMBL" id="GGJ77529.1"/>
    </source>
</evidence>
<keyword evidence="19" id="KW-1185">Reference proteome</keyword>
<comment type="caution">
    <text evidence="18">The sequence shown here is derived from an EMBL/GenBank/DDBJ whole genome shotgun (WGS) entry which is preliminary data.</text>
</comment>
<evidence type="ECO:0000256" key="13">
    <source>
        <dbReference type="RuleBase" id="RU364064"/>
    </source>
</evidence>
<keyword evidence="7 13" id="KW-0547">Nucleotide-binding</keyword>
<evidence type="ECO:0000256" key="2">
    <source>
        <dbReference type="ARBA" id="ARBA00007405"/>
    </source>
</evidence>